<sequence length="458" mass="52928">MPKKEVMHKTTILFVSIIINIFFVNISLSGQKNVIDEVIAVVGDNAILKSDVEYQYQQAVMQGMSAKGDLKCKLFEQQLIQKLMLNQAVLDSVEVSENNVINEVDRRMNEFINRAGGREKLEEWFNKSVLQIKREQMTVVRDQMLTESMQRAITQNVEPTPSQVRAFYRKTPKDSLPMVPVQFEIQKIAVYPQIDQKEIDRVKSRLRDFQKQVAEGRDFATLAVLYSEDPGSATSGGDLGWSTRGSLVPEFANVAFNMQEINKVSKIVQTEYGYHIIQLLDRKGERIHVRHILMKPKVSPEANKEAIARLDSVANLITDGELTFEEAALYYSMDKDTRNNGGLMVNMRSQSSNFELAAIQEPRLAKELQKLSEGEISKPFNIKDEKGHDVYVIIKQKRRIEPHRANLKDDYQLIQSIMTEKKRQELINEWIIEKQQDTYITINDEWKDCNFEFKNWIK</sequence>
<name>A0A521D1J7_SACCC</name>
<dbReference type="SUPFAM" id="SSF109998">
    <property type="entry name" value="Triger factor/SurA peptide-binding domain-like"/>
    <property type="match status" value="1"/>
</dbReference>
<evidence type="ECO:0000256" key="3">
    <source>
        <dbReference type="SAM" id="Phobius"/>
    </source>
</evidence>
<keyword evidence="3" id="KW-0472">Membrane</keyword>
<protein>
    <submittedName>
        <fullName evidence="5">Periplasmic chaperone for outer membrane proteins SurA</fullName>
    </submittedName>
</protein>
<dbReference type="InterPro" id="IPR050280">
    <property type="entry name" value="OMP_Chaperone_SurA"/>
</dbReference>
<dbReference type="InterPro" id="IPR027304">
    <property type="entry name" value="Trigger_fact/SurA_dom_sf"/>
</dbReference>
<dbReference type="EMBL" id="FXTB01000004">
    <property type="protein sequence ID" value="SMO65556.1"/>
    <property type="molecule type" value="Genomic_DNA"/>
</dbReference>
<keyword evidence="3" id="KW-0812">Transmembrane</keyword>
<dbReference type="SUPFAM" id="SSF54534">
    <property type="entry name" value="FKBP-like"/>
    <property type="match status" value="2"/>
</dbReference>
<keyword evidence="3" id="KW-1133">Transmembrane helix</keyword>
<dbReference type="Gene3D" id="3.10.50.40">
    <property type="match status" value="2"/>
</dbReference>
<evidence type="ECO:0000256" key="1">
    <source>
        <dbReference type="ARBA" id="ARBA00022729"/>
    </source>
</evidence>
<keyword evidence="2" id="KW-0697">Rotamase</keyword>
<evidence type="ECO:0000313" key="5">
    <source>
        <dbReference type="EMBL" id="SMO65556.1"/>
    </source>
</evidence>
<evidence type="ECO:0000313" key="6">
    <source>
        <dbReference type="Proteomes" id="UP000319040"/>
    </source>
</evidence>
<keyword evidence="6" id="KW-1185">Reference proteome</keyword>
<dbReference type="Proteomes" id="UP000319040">
    <property type="component" value="Unassembled WGS sequence"/>
</dbReference>
<proteinExistence type="predicted"/>
<dbReference type="InterPro" id="IPR000297">
    <property type="entry name" value="PPIase_PpiC"/>
</dbReference>
<feature type="domain" description="PpiC" evidence="4">
    <location>
        <begin position="180"/>
        <end position="281"/>
    </location>
</feature>
<dbReference type="PANTHER" id="PTHR47637">
    <property type="entry name" value="CHAPERONE SURA"/>
    <property type="match status" value="1"/>
</dbReference>
<dbReference type="Gene3D" id="1.10.4030.10">
    <property type="entry name" value="Porin chaperone SurA, peptide-binding domain"/>
    <property type="match status" value="1"/>
</dbReference>
<dbReference type="Pfam" id="PF00639">
    <property type="entry name" value="Rotamase"/>
    <property type="match status" value="2"/>
</dbReference>
<dbReference type="InterPro" id="IPR023058">
    <property type="entry name" value="PPIase_PpiC_CS"/>
</dbReference>
<feature type="transmembrane region" description="Helical" evidence="3">
    <location>
        <begin position="12"/>
        <end position="30"/>
    </location>
</feature>
<gene>
    <name evidence="5" type="ORF">SAMN06265379_104116</name>
</gene>
<dbReference type="PANTHER" id="PTHR47637:SF1">
    <property type="entry name" value="CHAPERONE SURA"/>
    <property type="match status" value="1"/>
</dbReference>
<dbReference type="PROSITE" id="PS01096">
    <property type="entry name" value="PPIC_PPIASE_1"/>
    <property type="match status" value="1"/>
</dbReference>
<accession>A0A521D1J7</accession>
<dbReference type="AlphaFoldDB" id="A0A521D1J7"/>
<keyword evidence="1" id="KW-0732">Signal</keyword>
<evidence type="ECO:0000259" key="4">
    <source>
        <dbReference type="PROSITE" id="PS50198"/>
    </source>
</evidence>
<dbReference type="InterPro" id="IPR046357">
    <property type="entry name" value="PPIase_dom_sf"/>
</dbReference>
<reference evidence="5 6" key="1">
    <citation type="submission" date="2017-05" db="EMBL/GenBank/DDBJ databases">
        <authorList>
            <person name="Varghese N."/>
            <person name="Submissions S."/>
        </authorList>
    </citation>
    <scope>NUCLEOTIDE SEQUENCE [LARGE SCALE GENOMIC DNA]</scope>
    <source>
        <strain evidence="5 6">DSM 27040</strain>
    </source>
</reference>
<dbReference type="PROSITE" id="PS50198">
    <property type="entry name" value="PPIC_PPIASE_2"/>
    <property type="match status" value="2"/>
</dbReference>
<dbReference type="GO" id="GO:0003755">
    <property type="term" value="F:peptidyl-prolyl cis-trans isomerase activity"/>
    <property type="evidence" value="ECO:0007669"/>
    <property type="project" value="UniProtKB-KW"/>
</dbReference>
<organism evidence="5 6">
    <name type="scientific">Saccharicrinis carchari</name>
    <dbReference type="NCBI Taxonomy" id="1168039"/>
    <lineage>
        <taxon>Bacteria</taxon>
        <taxon>Pseudomonadati</taxon>
        <taxon>Bacteroidota</taxon>
        <taxon>Bacteroidia</taxon>
        <taxon>Marinilabiliales</taxon>
        <taxon>Marinilabiliaceae</taxon>
        <taxon>Saccharicrinis</taxon>
    </lineage>
</organism>
<feature type="domain" description="PpiC" evidence="4">
    <location>
        <begin position="284"/>
        <end position="395"/>
    </location>
</feature>
<keyword evidence="2" id="KW-0413">Isomerase</keyword>
<evidence type="ECO:0000256" key="2">
    <source>
        <dbReference type="PROSITE-ProRule" id="PRU00278"/>
    </source>
</evidence>